<sequence length="69" mass="7481">MFLLGARDGSQPAILARAARNARRLLRRAQSSASTHATVSSKARIAFLALQSCGATVRSCPRLHRARLH</sequence>
<gene>
    <name evidence="1" type="ORF">XOC_0124</name>
</gene>
<organism evidence="1 2">
    <name type="scientific">Xanthomonas oryzae pv. oryzicola (strain BLS256)</name>
    <dbReference type="NCBI Taxonomy" id="383407"/>
    <lineage>
        <taxon>Bacteria</taxon>
        <taxon>Pseudomonadati</taxon>
        <taxon>Pseudomonadota</taxon>
        <taxon>Gammaproteobacteria</taxon>
        <taxon>Lysobacterales</taxon>
        <taxon>Lysobacteraceae</taxon>
        <taxon>Xanthomonas</taxon>
    </lineage>
</organism>
<proteinExistence type="predicted"/>
<accession>G7TIT9</accession>
<dbReference type="Proteomes" id="UP000008851">
    <property type="component" value="Chromosome"/>
</dbReference>
<dbReference type="HOGENOM" id="CLU_2775004_0_0_6"/>
<protein>
    <submittedName>
        <fullName evidence="1">Uncharacterized protein</fullName>
    </submittedName>
</protein>
<reference evidence="1 2" key="1">
    <citation type="journal article" date="2011" name="J. Bacteriol.">
        <title>Two new complete genome sequences offer insight into host and tissue specificity of plant pathogenic Xanthomonas spp.</title>
        <authorList>
            <person name="Bogdanove A.J."/>
            <person name="Koebnik R."/>
            <person name="Lu H."/>
            <person name="Furutani A."/>
            <person name="Angiuoli S.V."/>
            <person name="Patil P.B."/>
            <person name="Van Sluys M.A."/>
            <person name="Ryan R.P."/>
            <person name="Meyer D.F."/>
            <person name="Han S.W."/>
            <person name="Aparna G."/>
            <person name="Rajaram M."/>
            <person name="Delcher A.L."/>
            <person name="Phillippy A.M."/>
            <person name="Puiu D."/>
            <person name="Schatz M.C."/>
            <person name="Shumway M."/>
            <person name="Sommer D.D."/>
            <person name="Trapnell C."/>
            <person name="Benahmed F."/>
            <person name="Dimitrov G."/>
            <person name="Madupu R."/>
            <person name="Radune D."/>
            <person name="Sullivan S."/>
            <person name="Jha G."/>
            <person name="Ishihara H."/>
            <person name="Lee S.W."/>
            <person name="Pandey A."/>
            <person name="Sharma V."/>
            <person name="Sriariyanun M."/>
            <person name="Szurek B."/>
            <person name="Vera-Cruz C.M."/>
            <person name="Dorman K.S."/>
            <person name="Ronald P.C."/>
            <person name="Verdier V."/>
            <person name="Dow J.M."/>
            <person name="Sonti R.V."/>
            <person name="Tsuge S."/>
            <person name="Brendel V.P."/>
            <person name="Rabinowicz P.D."/>
            <person name="Leach J.E."/>
            <person name="White F.F."/>
            <person name="Salzberg S.L."/>
        </authorList>
    </citation>
    <scope>NUCLEOTIDE SEQUENCE [LARGE SCALE GENOMIC DNA]</scope>
    <source>
        <strain evidence="1 2">BLS256</strain>
    </source>
</reference>
<dbReference type="AlphaFoldDB" id="G7TIT9"/>
<dbReference type="KEGG" id="xor:XOC_0124"/>
<dbReference type="EMBL" id="CP003057">
    <property type="protein sequence ID" value="AEQ94382.1"/>
    <property type="molecule type" value="Genomic_DNA"/>
</dbReference>
<name>G7TIT9_XANOB</name>
<evidence type="ECO:0000313" key="1">
    <source>
        <dbReference type="EMBL" id="AEQ94382.1"/>
    </source>
</evidence>
<evidence type="ECO:0000313" key="2">
    <source>
        <dbReference type="Proteomes" id="UP000008851"/>
    </source>
</evidence>